<comment type="caution">
    <text evidence="1">The sequence shown here is derived from an EMBL/GenBank/DDBJ whole genome shotgun (WGS) entry which is preliminary data.</text>
</comment>
<dbReference type="Proteomes" id="UP000315711">
    <property type="component" value="Unassembled WGS sequence"/>
</dbReference>
<dbReference type="AlphaFoldDB" id="A0A562QMJ2"/>
<reference evidence="1 2" key="1">
    <citation type="journal article" date="2015" name="Stand. Genomic Sci.">
        <title>Genomic Encyclopedia of Bacterial and Archaeal Type Strains, Phase III: the genomes of soil and plant-associated and newly described type strains.</title>
        <authorList>
            <person name="Whitman W.B."/>
            <person name="Woyke T."/>
            <person name="Klenk H.P."/>
            <person name="Zhou Y."/>
            <person name="Lilburn T.G."/>
            <person name="Beck B.J."/>
            <person name="De Vos P."/>
            <person name="Vandamme P."/>
            <person name="Eisen J.A."/>
            <person name="Garrity G."/>
            <person name="Hugenholtz P."/>
            <person name="Kyrpides N.C."/>
        </authorList>
    </citation>
    <scope>NUCLEOTIDE SEQUENCE [LARGE SCALE GENOMIC DNA]</scope>
    <source>
        <strain evidence="1 2">CGMCC 1.10116</strain>
    </source>
</reference>
<accession>A0A562QMJ2</accession>
<dbReference type="RefSeq" id="WP_144449602.1">
    <property type="nucleotide sequence ID" value="NZ_VLKZ01000003.1"/>
</dbReference>
<dbReference type="EMBL" id="VLKZ01000003">
    <property type="protein sequence ID" value="TWI57915.1"/>
    <property type="molecule type" value="Genomic_DNA"/>
</dbReference>
<evidence type="ECO:0000313" key="1">
    <source>
        <dbReference type="EMBL" id="TWI57915.1"/>
    </source>
</evidence>
<keyword evidence="2" id="KW-1185">Reference proteome</keyword>
<organism evidence="1 2">
    <name type="scientific">Halalkalibacter nanhaiisediminis</name>
    <dbReference type="NCBI Taxonomy" id="688079"/>
    <lineage>
        <taxon>Bacteria</taxon>
        <taxon>Bacillati</taxon>
        <taxon>Bacillota</taxon>
        <taxon>Bacilli</taxon>
        <taxon>Bacillales</taxon>
        <taxon>Bacillaceae</taxon>
        <taxon>Halalkalibacter</taxon>
    </lineage>
</organism>
<sequence>MKNDLVKLNFLEFISEANHAVVSNSNLNSLVFLASEVNFRLVTLSTIINRYINEKKEQEAIFDNLRNTFFNCSDEESERFNPHIGDDLRTTEEAYFLQIDSISKGVLLNSYSLLENSLNDICSVYQKILNLEISYKDIQGSGIERSIKYLKKIIGNENINNNQQWSSIRDWNKIRNVIAHNDGFINESIENIIQKFDLVSYRAFSVNESTVGQMKVHVPLLQCKEFLYLIDEFLSLCIIEINDVS</sequence>
<dbReference type="OrthoDB" id="2973292at2"/>
<proteinExistence type="predicted"/>
<protein>
    <recommendedName>
        <fullName evidence="3">RiboL-PSP-HEPN domain-containing protein</fullName>
    </recommendedName>
</protein>
<name>A0A562QMJ2_9BACI</name>
<gene>
    <name evidence="1" type="ORF">IQ10_01244</name>
</gene>
<evidence type="ECO:0000313" key="2">
    <source>
        <dbReference type="Proteomes" id="UP000315711"/>
    </source>
</evidence>
<evidence type="ECO:0008006" key="3">
    <source>
        <dbReference type="Google" id="ProtNLM"/>
    </source>
</evidence>